<evidence type="ECO:0008006" key="3">
    <source>
        <dbReference type="Google" id="ProtNLM"/>
    </source>
</evidence>
<reference evidence="1 2" key="1">
    <citation type="submission" date="2015-04" db="EMBL/GenBank/DDBJ databases">
        <authorList>
            <person name="Heijne W.H."/>
            <person name="Fedorova N.D."/>
            <person name="Nierman W.C."/>
            <person name="Vollebregt A.W."/>
            <person name="Zhao Z."/>
            <person name="Wu L."/>
            <person name="Kumar M."/>
            <person name="Stam H."/>
            <person name="van den Berg M.A."/>
            <person name="Pel H.J."/>
        </authorList>
    </citation>
    <scope>NUCLEOTIDE SEQUENCE [LARGE SCALE GENOMIC DNA]</scope>
    <source>
        <strain evidence="1 2">CBS 393.64</strain>
    </source>
</reference>
<dbReference type="PANTHER" id="PTHR38926:SF5">
    <property type="entry name" value="F-BOX AND LEUCINE-RICH REPEAT PROTEIN 6"/>
    <property type="match status" value="1"/>
</dbReference>
<keyword evidence="2" id="KW-1185">Reference proteome</keyword>
<dbReference type="GeneID" id="25314599"/>
<organism evidence="1 2">
    <name type="scientific">Rasamsonia emersonii (strain ATCC 16479 / CBS 393.64 / IMI 116815)</name>
    <dbReference type="NCBI Taxonomy" id="1408163"/>
    <lineage>
        <taxon>Eukaryota</taxon>
        <taxon>Fungi</taxon>
        <taxon>Dikarya</taxon>
        <taxon>Ascomycota</taxon>
        <taxon>Pezizomycotina</taxon>
        <taxon>Eurotiomycetes</taxon>
        <taxon>Eurotiomycetidae</taxon>
        <taxon>Eurotiales</taxon>
        <taxon>Trichocomaceae</taxon>
        <taxon>Rasamsonia</taxon>
    </lineage>
</organism>
<protein>
    <recommendedName>
        <fullName evidence="3">F-box domain-containing protein</fullName>
    </recommendedName>
</protein>
<dbReference type="AlphaFoldDB" id="A0A0F4Z1H0"/>
<dbReference type="OrthoDB" id="4367773at2759"/>
<dbReference type="PANTHER" id="PTHR38926">
    <property type="entry name" value="F-BOX DOMAIN CONTAINING PROTEIN, EXPRESSED"/>
    <property type="match status" value="1"/>
</dbReference>
<evidence type="ECO:0000313" key="1">
    <source>
        <dbReference type="EMBL" id="KKA23708.1"/>
    </source>
</evidence>
<comment type="caution">
    <text evidence="1">The sequence shown here is derived from an EMBL/GenBank/DDBJ whole genome shotgun (WGS) entry which is preliminary data.</text>
</comment>
<dbReference type="InterPro" id="IPR036047">
    <property type="entry name" value="F-box-like_dom_sf"/>
</dbReference>
<gene>
    <name evidence="1" type="ORF">T310_2248</name>
</gene>
<name>A0A0F4Z1H0_RASE3</name>
<dbReference type="SUPFAM" id="SSF81383">
    <property type="entry name" value="F-box domain"/>
    <property type="match status" value="1"/>
</dbReference>
<evidence type="ECO:0000313" key="2">
    <source>
        <dbReference type="Proteomes" id="UP000053958"/>
    </source>
</evidence>
<dbReference type="SUPFAM" id="SSF52047">
    <property type="entry name" value="RNI-like"/>
    <property type="match status" value="1"/>
</dbReference>
<dbReference type="EMBL" id="LASV01000088">
    <property type="protein sequence ID" value="KKA23708.1"/>
    <property type="molecule type" value="Genomic_DNA"/>
</dbReference>
<accession>A0A0F4Z1H0</accession>
<dbReference type="RefSeq" id="XP_013330320.1">
    <property type="nucleotide sequence ID" value="XM_013474866.1"/>
</dbReference>
<sequence length="514" mass="58418">MHLSPLEIPGIAASVLQHLDSRSLVAAAQVNSLWAEEATNYIWRGAYRDSFESLSSPLRRLADSEKERRDWYSKKIRYLSLERSDDDSNDNIPIVQLLKQKRFHFPNVKSLIVDIGSENMKEEDMAQFLQPNLACLELFGGYYTRWFLEQIRKNAPSLRALLLDNRLVDDDPSTTLLTEDDFLNFLKAMQSIKHLELIIGWDPLLTEKVMTYLMFRPGLEKLGTGHGVRWRYSTVRRALSENPDLVPFPHLRSLQVTAEDKALRLILGLPLLKNTLQRIDIAVVDCQSSPVDTPRFASSCTRLEEVIFSWEHGDLSGTSLVELAAHCPMLRRVQFESENGSIVDLSDEKIEKLASKLGHLEVLSLPAIGGTITSRSLASLARHCPRLKDLTMPADVEILQLLDEEPEQEVHFPSLQRLDLENIFTVLHPVESKEDLAVFQERIIRLLDERFPSLMDFAFNPTPPHGHGSDPLIATVREHLAQRSLPFSMPFMVGKELTARLIESEPGSRYNPLS</sequence>
<dbReference type="Gene3D" id="3.80.10.10">
    <property type="entry name" value="Ribonuclease Inhibitor"/>
    <property type="match status" value="1"/>
</dbReference>
<proteinExistence type="predicted"/>
<dbReference type="InterPro" id="IPR032675">
    <property type="entry name" value="LRR_dom_sf"/>
</dbReference>
<dbReference type="Proteomes" id="UP000053958">
    <property type="component" value="Unassembled WGS sequence"/>
</dbReference>